<dbReference type="PROSITE" id="PS00893">
    <property type="entry name" value="NUDIX_BOX"/>
    <property type="match status" value="1"/>
</dbReference>
<comment type="similarity">
    <text evidence="3">Belongs to the Nudix hydrolase family.</text>
</comment>
<evidence type="ECO:0000256" key="3">
    <source>
        <dbReference type="RuleBase" id="RU003476"/>
    </source>
</evidence>
<dbReference type="Gene3D" id="3.90.79.10">
    <property type="entry name" value="Nucleoside Triphosphate Pyrophosphohydrolase"/>
    <property type="match status" value="1"/>
</dbReference>
<dbReference type="PANTHER" id="PTHR11839:SF18">
    <property type="entry name" value="NUDIX HYDROLASE DOMAIN-CONTAINING PROTEIN"/>
    <property type="match status" value="1"/>
</dbReference>
<dbReference type="InterPro" id="IPR015797">
    <property type="entry name" value="NUDIX_hydrolase-like_dom_sf"/>
</dbReference>
<evidence type="ECO:0000256" key="1">
    <source>
        <dbReference type="ARBA" id="ARBA00001946"/>
    </source>
</evidence>
<dbReference type="GO" id="GO:0006753">
    <property type="term" value="P:nucleoside phosphate metabolic process"/>
    <property type="evidence" value="ECO:0007669"/>
    <property type="project" value="TreeGrafter"/>
</dbReference>
<dbReference type="SUPFAM" id="SSF55811">
    <property type="entry name" value="Nudix"/>
    <property type="match status" value="1"/>
</dbReference>
<dbReference type="InterPro" id="IPR000086">
    <property type="entry name" value="NUDIX_hydrolase_dom"/>
</dbReference>
<dbReference type="FunFam" id="3.90.79.10:FF:000024">
    <property type="entry name" value="ADP-ribose pyrophosphatase"/>
    <property type="match status" value="1"/>
</dbReference>
<dbReference type="GO" id="GO:0016462">
    <property type="term" value="F:pyrophosphatase activity"/>
    <property type="evidence" value="ECO:0007669"/>
    <property type="project" value="UniProtKB-ARBA"/>
</dbReference>
<dbReference type="GO" id="GO:0005829">
    <property type="term" value="C:cytosol"/>
    <property type="evidence" value="ECO:0007669"/>
    <property type="project" value="TreeGrafter"/>
</dbReference>
<dbReference type="InterPro" id="IPR020084">
    <property type="entry name" value="NUDIX_hydrolase_CS"/>
</dbReference>
<sequence length="181" mass="20987">MDNTEITIKTDKIYDGKILSLKVDTVELPNKKYSKREIIEHSAAVSIVAITDNDEILMVKQYRKAIEKEIYEVPAGLIEIGELPKEAALRELREETGYIASNIEYLSEFYTSPGFCTEKIHVFFASGLKLDEQDLDLDEFIELELVKFEDVLKMLDRCEINDAKTMASILYYKEFRRKNNE</sequence>
<keyword evidence="6" id="KW-1185">Reference proteome</keyword>
<dbReference type="EMBL" id="FWWR01000009">
    <property type="protein sequence ID" value="SMB82471.1"/>
    <property type="molecule type" value="Genomic_DNA"/>
</dbReference>
<evidence type="ECO:0000259" key="4">
    <source>
        <dbReference type="PROSITE" id="PS51462"/>
    </source>
</evidence>
<reference evidence="6" key="1">
    <citation type="submission" date="2017-04" db="EMBL/GenBank/DDBJ databases">
        <authorList>
            <person name="Varghese N."/>
            <person name="Submissions S."/>
        </authorList>
    </citation>
    <scope>NUCLEOTIDE SEQUENCE [LARGE SCALE GENOMIC DNA]</scope>
    <source>
        <strain evidence="6">DSM 20463</strain>
    </source>
</reference>
<accession>A0A1W1UNT6</accession>
<organism evidence="5 6">
    <name type="scientific">Peptoniphilus asaccharolyticus DSM 20463</name>
    <dbReference type="NCBI Taxonomy" id="573058"/>
    <lineage>
        <taxon>Bacteria</taxon>
        <taxon>Bacillati</taxon>
        <taxon>Bacillota</taxon>
        <taxon>Tissierellia</taxon>
        <taxon>Tissierellales</taxon>
        <taxon>Peptoniphilaceae</taxon>
        <taxon>Peptoniphilus</taxon>
    </lineage>
</organism>
<dbReference type="InterPro" id="IPR020476">
    <property type="entry name" value="Nudix_hydrolase"/>
</dbReference>
<proteinExistence type="inferred from homology"/>
<comment type="cofactor">
    <cofactor evidence="1">
        <name>Mg(2+)</name>
        <dbReference type="ChEBI" id="CHEBI:18420"/>
    </cofactor>
</comment>
<dbReference type="RefSeq" id="WP_084230146.1">
    <property type="nucleotide sequence ID" value="NZ_FWWR01000009.1"/>
</dbReference>
<name>A0A1W1UNT6_PEPAS</name>
<dbReference type="CDD" id="cd03424">
    <property type="entry name" value="NUDIX_ADPRase_Nudt5_UGPPase_Nudt14"/>
    <property type="match status" value="1"/>
</dbReference>
<dbReference type="Pfam" id="PF00293">
    <property type="entry name" value="NUDIX"/>
    <property type="match status" value="1"/>
</dbReference>
<evidence type="ECO:0000313" key="6">
    <source>
        <dbReference type="Proteomes" id="UP000192368"/>
    </source>
</evidence>
<dbReference type="PROSITE" id="PS51462">
    <property type="entry name" value="NUDIX"/>
    <property type="match status" value="1"/>
</dbReference>
<dbReference type="PRINTS" id="PR00502">
    <property type="entry name" value="NUDIXFAMILY"/>
</dbReference>
<dbReference type="OrthoDB" id="9806150at2"/>
<keyword evidence="2 3" id="KW-0378">Hydrolase</keyword>
<feature type="domain" description="Nudix hydrolase" evidence="4">
    <location>
        <begin position="40"/>
        <end position="168"/>
    </location>
</feature>
<protein>
    <submittedName>
        <fullName evidence="5">ADP-ribose pyrophosphatase</fullName>
    </submittedName>
</protein>
<dbReference type="PANTHER" id="PTHR11839">
    <property type="entry name" value="UDP/ADP-SUGAR PYROPHOSPHATASE"/>
    <property type="match status" value="1"/>
</dbReference>
<dbReference type="STRING" id="573058.SAMN00017477_0466"/>
<dbReference type="Proteomes" id="UP000192368">
    <property type="component" value="Unassembled WGS sequence"/>
</dbReference>
<evidence type="ECO:0000256" key="2">
    <source>
        <dbReference type="ARBA" id="ARBA00022801"/>
    </source>
</evidence>
<dbReference type="GO" id="GO:0019693">
    <property type="term" value="P:ribose phosphate metabolic process"/>
    <property type="evidence" value="ECO:0007669"/>
    <property type="project" value="TreeGrafter"/>
</dbReference>
<evidence type="ECO:0000313" key="5">
    <source>
        <dbReference type="EMBL" id="SMB82471.1"/>
    </source>
</evidence>
<gene>
    <name evidence="5" type="ORF">SAMN00017477_0466</name>
</gene>
<dbReference type="AlphaFoldDB" id="A0A1W1UNT6"/>